<evidence type="ECO:0000256" key="8">
    <source>
        <dbReference type="ARBA" id="ARBA00022801"/>
    </source>
</evidence>
<evidence type="ECO:0000256" key="2">
    <source>
        <dbReference type="ARBA" id="ARBA00004752"/>
    </source>
</evidence>
<dbReference type="Proteomes" id="UP001589818">
    <property type="component" value="Unassembled WGS sequence"/>
</dbReference>
<dbReference type="InterPro" id="IPR037167">
    <property type="entry name" value="Peptidase_S11_C_sf"/>
</dbReference>
<evidence type="ECO:0000256" key="1">
    <source>
        <dbReference type="ARBA" id="ARBA00003217"/>
    </source>
</evidence>
<name>A0ABV6J4J5_9BACL</name>
<proteinExistence type="inferred from homology"/>
<comment type="caution">
    <text evidence="15">The sequence shown here is derived from an EMBL/GenBank/DDBJ whole genome shotgun (WGS) entry which is preliminary data.</text>
</comment>
<keyword evidence="8 15" id="KW-0378">Hydrolase</keyword>
<dbReference type="Pfam" id="PF07943">
    <property type="entry name" value="PBP5_C"/>
    <property type="match status" value="1"/>
</dbReference>
<keyword evidence="7" id="KW-0732">Signal</keyword>
<comment type="pathway">
    <text evidence="2">Cell wall biogenesis; peptidoglycan biosynthesis.</text>
</comment>
<evidence type="ECO:0000256" key="9">
    <source>
        <dbReference type="ARBA" id="ARBA00022960"/>
    </source>
</evidence>
<dbReference type="EMBL" id="JBHLVF010000009">
    <property type="protein sequence ID" value="MFC0390795.1"/>
    <property type="molecule type" value="Genomic_DNA"/>
</dbReference>
<dbReference type="InterPro" id="IPR018044">
    <property type="entry name" value="Peptidase_S11"/>
</dbReference>
<dbReference type="PRINTS" id="PR00725">
    <property type="entry name" value="DADACBPTASE1"/>
</dbReference>
<dbReference type="InterPro" id="IPR001967">
    <property type="entry name" value="Peptidase_S11_N"/>
</dbReference>
<comment type="function">
    <text evidence="1">Removes C-terminal D-alanyl residues from sugar-peptide cell wall precursors.</text>
</comment>
<dbReference type="Gene3D" id="2.60.410.10">
    <property type="entry name" value="D-Ala-D-Ala carboxypeptidase, C-terminal domain"/>
    <property type="match status" value="1"/>
</dbReference>
<dbReference type="InterPro" id="IPR015956">
    <property type="entry name" value="Peniciliin-bd_prot_C_sf"/>
</dbReference>
<keyword evidence="11" id="KW-0961">Cell wall biogenesis/degradation</keyword>
<evidence type="ECO:0000256" key="13">
    <source>
        <dbReference type="RuleBase" id="RU004016"/>
    </source>
</evidence>
<evidence type="ECO:0000256" key="6">
    <source>
        <dbReference type="ARBA" id="ARBA00022670"/>
    </source>
</evidence>
<sequence length="436" mass="48044">MKRNRIPVRLLPVISAMLAVWLIMMTVGSTAVLAAEEKTPTNKAVNPLGLNVEAAILIDASTGQVLYEMNADEARPPASMTKLMTEYIVLEEIKAGRQKWDTVVTASKAAASTPPDGSQIYLAEGDQHPLKDLYIAMAVGSANDATIALADHISGTEEAFVQKMNETASKLGLKTAHFTSATGLLDTTVISARDLAKFSKILLEQHKEFLDYSKISTYKFRERDAKPMVNWNWMLESHKTNPETPSLKSFSYAGVDGMKTGYISAAGYCFTGTALRGDTRIISVVMGAKTKESRFRETAKLFDYGFNNFERKTVIAPKTVVENAKTVKIKKGVSTEVPIATKSDITFLVKKASEPKVEQTKLELMTEDQLVAPITNGQKVGTVTYTYKDPDTGKTMDSTVDLIASEEVDKASWWRLMFRAIKDFFVGLFKGIVNLF</sequence>
<feature type="domain" description="Peptidase S11 D-Ala-D-Ala carboxypeptidase A C-terminal" evidence="14">
    <location>
        <begin position="309"/>
        <end position="410"/>
    </location>
</feature>
<comment type="catalytic activity">
    <reaction evidence="12">
        <text>Preferential cleavage: (Ac)2-L-Lys-D-Ala-|-D-Ala. Also transpeptidation of peptidyl-alanyl moieties that are N-acyl substituents of D-alanine.</text>
        <dbReference type="EC" id="3.4.16.4"/>
    </reaction>
</comment>
<comment type="similarity">
    <text evidence="3 13">Belongs to the peptidase S11 family.</text>
</comment>
<evidence type="ECO:0000256" key="12">
    <source>
        <dbReference type="ARBA" id="ARBA00034000"/>
    </source>
</evidence>
<keyword evidence="6" id="KW-0645">Protease</keyword>
<dbReference type="InterPro" id="IPR012907">
    <property type="entry name" value="Peptidase_S11_C"/>
</dbReference>
<dbReference type="RefSeq" id="WP_256555428.1">
    <property type="nucleotide sequence ID" value="NZ_JANHOF010000009.1"/>
</dbReference>
<evidence type="ECO:0000256" key="7">
    <source>
        <dbReference type="ARBA" id="ARBA00022729"/>
    </source>
</evidence>
<dbReference type="SMART" id="SM00936">
    <property type="entry name" value="PBP5_C"/>
    <property type="match status" value="1"/>
</dbReference>
<evidence type="ECO:0000256" key="11">
    <source>
        <dbReference type="ARBA" id="ARBA00023316"/>
    </source>
</evidence>
<gene>
    <name evidence="15" type="ORF">ACFFJ8_05340</name>
</gene>
<dbReference type="Pfam" id="PF00768">
    <property type="entry name" value="Peptidase_S11"/>
    <property type="match status" value="1"/>
</dbReference>
<dbReference type="InterPro" id="IPR012338">
    <property type="entry name" value="Beta-lactam/transpept-like"/>
</dbReference>
<evidence type="ECO:0000256" key="4">
    <source>
        <dbReference type="ARBA" id="ARBA00012448"/>
    </source>
</evidence>
<evidence type="ECO:0000256" key="5">
    <source>
        <dbReference type="ARBA" id="ARBA00022645"/>
    </source>
</evidence>
<dbReference type="Gene3D" id="3.40.710.10">
    <property type="entry name" value="DD-peptidase/beta-lactamase superfamily"/>
    <property type="match status" value="1"/>
</dbReference>
<evidence type="ECO:0000256" key="3">
    <source>
        <dbReference type="ARBA" id="ARBA00007164"/>
    </source>
</evidence>
<evidence type="ECO:0000313" key="15">
    <source>
        <dbReference type="EMBL" id="MFC0390795.1"/>
    </source>
</evidence>
<keyword evidence="9" id="KW-0133">Cell shape</keyword>
<dbReference type="SUPFAM" id="SSF56601">
    <property type="entry name" value="beta-lactamase/transpeptidase-like"/>
    <property type="match status" value="1"/>
</dbReference>
<organism evidence="15 16">
    <name type="scientific">Paenibacillus mendelii</name>
    <dbReference type="NCBI Taxonomy" id="206163"/>
    <lineage>
        <taxon>Bacteria</taxon>
        <taxon>Bacillati</taxon>
        <taxon>Bacillota</taxon>
        <taxon>Bacilli</taxon>
        <taxon>Bacillales</taxon>
        <taxon>Paenibacillaceae</taxon>
        <taxon>Paenibacillus</taxon>
    </lineage>
</organism>
<keyword evidence="16" id="KW-1185">Reference proteome</keyword>
<protein>
    <recommendedName>
        <fullName evidence="4">serine-type D-Ala-D-Ala carboxypeptidase</fullName>
        <ecNumber evidence="4">3.4.16.4</ecNumber>
    </recommendedName>
</protein>
<dbReference type="EC" id="3.4.16.4" evidence="4"/>
<evidence type="ECO:0000259" key="14">
    <source>
        <dbReference type="SMART" id="SM00936"/>
    </source>
</evidence>
<evidence type="ECO:0000256" key="10">
    <source>
        <dbReference type="ARBA" id="ARBA00022984"/>
    </source>
</evidence>
<keyword evidence="10" id="KW-0573">Peptidoglycan synthesis</keyword>
<accession>A0ABV6J4J5</accession>
<dbReference type="SUPFAM" id="SSF69189">
    <property type="entry name" value="Penicillin-binding protein associated domain"/>
    <property type="match status" value="1"/>
</dbReference>
<keyword evidence="5 15" id="KW-0121">Carboxypeptidase</keyword>
<dbReference type="PANTHER" id="PTHR21581">
    <property type="entry name" value="D-ALANYL-D-ALANINE CARBOXYPEPTIDASE"/>
    <property type="match status" value="1"/>
</dbReference>
<dbReference type="PANTHER" id="PTHR21581:SF11">
    <property type="entry name" value="D-ALANYL-D-ALANINE CARBOXYPEPTIDASE DACA"/>
    <property type="match status" value="1"/>
</dbReference>
<dbReference type="GO" id="GO:0004180">
    <property type="term" value="F:carboxypeptidase activity"/>
    <property type="evidence" value="ECO:0007669"/>
    <property type="project" value="UniProtKB-KW"/>
</dbReference>
<reference evidence="15 16" key="1">
    <citation type="submission" date="2024-09" db="EMBL/GenBank/DDBJ databases">
        <authorList>
            <person name="Sun Q."/>
            <person name="Mori K."/>
        </authorList>
    </citation>
    <scope>NUCLEOTIDE SEQUENCE [LARGE SCALE GENOMIC DNA]</scope>
    <source>
        <strain evidence="15 16">CCM 4839</strain>
    </source>
</reference>
<evidence type="ECO:0000313" key="16">
    <source>
        <dbReference type="Proteomes" id="UP001589818"/>
    </source>
</evidence>